<dbReference type="RefSeq" id="XP_022399972.1">
    <property type="nucleotide sequence ID" value="XM_022548354.1"/>
</dbReference>
<proteinExistence type="predicted"/>
<keyword evidence="1" id="KW-0732">Signal</keyword>
<dbReference type="EMBL" id="KV878900">
    <property type="protein sequence ID" value="OJJ83274.1"/>
    <property type="molecule type" value="Genomic_DNA"/>
</dbReference>
<dbReference type="Proteomes" id="UP000184300">
    <property type="component" value="Unassembled WGS sequence"/>
</dbReference>
<organism evidence="2 3">
    <name type="scientific">Aspergillus glaucus CBS 516.65</name>
    <dbReference type="NCBI Taxonomy" id="1160497"/>
    <lineage>
        <taxon>Eukaryota</taxon>
        <taxon>Fungi</taxon>
        <taxon>Dikarya</taxon>
        <taxon>Ascomycota</taxon>
        <taxon>Pezizomycotina</taxon>
        <taxon>Eurotiomycetes</taxon>
        <taxon>Eurotiomycetidae</taxon>
        <taxon>Eurotiales</taxon>
        <taxon>Aspergillaceae</taxon>
        <taxon>Aspergillus</taxon>
        <taxon>Aspergillus subgen. Aspergillus</taxon>
    </lineage>
</organism>
<dbReference type="AlphaFoldDB" id="A0A1L9VH96"/>
<evidence type="ECO:0000313" key="3">
    <source>
        <dbReference type="Proteomes" id="UP000184300"/>
    </source>
</evidence>
<evidence type="ECO:0000256" key="1">
    <source>
        <dbReference type="SAM" id="SignalP"/>
    </source>
</evidence>
<protein>
    <recommendedName>
        <fullName evidence="4">Invertebrate defensins family profile domain-containing protein</fullName>
    </recommendedName>
</protein>
<dbReference type="GeneID" id="34464614"/>
<feature type="chain" id="PRO_5012657095" description="Invertebrate defensins family profile domain-containing protein" evidence="1">
    <location>
        <begin position="18"/>
        <end position="77"/>
    </location>
</feature>
<evidence type="ECO:0008006" key="4">
    <source>
        <dbReference type="Google" id="ProtNLM"/>
    </source>
</evidence>
<feature type="signal peptide" evidence="1">
    <location>
        <begin position="1"/>
        <end position="17"/>
    </location>
</feature>
<gene>
    <name evidence="2" type="ORF">ASPGLDRAFT_59025</name>
</gene>
<reference evidence="3" key="1">
    <citation type="journal article" date="2017" name="Genome Biol.">
        <title>Comparative genomics reveals high biological diversity and specific adaptations in the industrially and medically important fungal genus Aspergillus.</title>
        <authorList>
            <person name="de Vries R.P."/>
            <person name="Riley R."/>
            <person name="Wiebenga A."/>
            <person name="Aguilar-Osorio G."/>
            <person name="Amillis S."/>
            <person name="Uchima C.A."/>
            <person name="Anderluh G."/>
            <person name="Asadollahi M."/>
            <person name="Askin M."/>
            <person name="Barry K."/>
            <person name="Battaglia E."/>
            <person name="Bayram O."/>
            <person name="Benocci T."/>
            <person name="Braus-Stromeyer S.A."/>
            <person name="Caldana C."/>
            <person name="Canovas D."/>
            <person name="Cerqueira G.C."/>
            <person name="Chen F."/>
            <person name="Chen W."/>
            <person name="Choi C."/>
            <person name="Clum A."/>
            <person name="Dos Santos R.A."/>
            <person name="Damasio A.R."/>
            <person name="Diallinas G."/>
            <person name="Emri T."/>
            <person name="Fekete E."/>
            <person name="Flipphi M."/>
            <person name="Freyberg S."/>
            <person name="Gallo A."/>
            <person name="Gournas C."/>
            <person name="Habgood R."/>
            <person name="Hainaut M."/>
            <person name="Harispe M.L."/>
            <person name="Henrissat B."/>
            <person name="Hilden K.S."/>
            <person name="Hope R."/>
            <person name="Hossain A."/>
            <person name="Karabika E."/>
            <person name="Karaffa L."/>
            <person name="Karanyi Z."/>
            <person name="Krasevec N."/>
            <person name="Kuo A."/>
            <person name="Kusch H."/>
            <person name="LaButti K."/>
            <person name="Lagendijk E.L."/>
            <person name="Lapidus A."/>
            <person name="Levasseur A."/>
            <person name="Lindquist E."/>
            <person name="Lipzen A."/>
            <person name="Logrieco A.F."/>
            <person name="MacCabe A."/>
            <person name="Maekelae M.R."/>
            <person name="Malavazi I."/>
            <person name="Melin P."/>
            <person name="Meyer V."/>
            <person name="Mielnichuk N."/>
            <person name="Miskei M."/>
            <person name="Molnar A.P."/>
            <person name="Mule G."/>
            <person name="Ngan C.Y."/>
            <person name="Orejas M."/>
            <person name="Orosz E."/>
            <person name="Ouedraogo J.P."/>
            <person name="Overkamp K.M."/>
            <person name="Park H.-S."/>
            <person name="Perrone G."/>
            <person name="Piumi F."/>
            <person name="Punt P.J."/>
            <person name="Ram A.F."/>
            <person name="Ramon A."/>
            <person name="Rauscher S."/>
            <person name="Record E."/>
            <person name="Riano-Pachon D.M."/>
            <person name="Robert V."/>
            <person name="Roehrig J."/>
            <person name="Ruller R."/>
            <person name="Salamov A."/>
            <person name="Salih N.S."/>
            <person name="Samson R.A."/>
            <person name="Sandor E."/>
            <person name="Sanguinetti M."/>
            <person name="Schuetze T."/>
            <person name="Sepcic K."/>
            <person name="Shelest E."/>
            <person name="Sherlock G."/>
            <person name="Sophianopoulou V."/>
            <person name="Squina F.M."/>
            <person name="Sun H."/>
            <person name="Susca A."/>
            <person name="Todd R.B."/>
            <person name="Tsang A."/>
            <person name="Unkles S.E."/>
            <person name="van de Wiele N."/>
            <person name="van Rossen-Uffink D."/>
            <person name="Oliveira J.V."/>
            <person name="Vesth T.C."/>
            <person name="Visser J."/>
            <person name="Yu J.-H."/>
            <person name="Zhou M."/>
            <person name="Andersen M.R."/>
            <person name="Archer D.B."/>
            <person name="Baker S.E."/>
            <person name="Benoit I."/>
            <person name="Brakhage A.A."/>
            <person name="Braus G.H."/>
            <person name="Fischer R."/>
            <person name="Frisvad J.C."/>
            <person name="Goldman G.H."/>
            <person name="Houbraken J."/>
            <person name="Oakley B."/>
            <person name="Pocsi I."/>
            <person name="Scazzocchio C."/>
            <person name="Seiboth B."/>
            <person name="vanKuyk P.A."/>
            <person name="Wortman J."/>
            <person name="Dyer P.S."/>
            <person name="Grigoriev I.V."/>
        </authorList>
    </citation>
    <scope>NUCLEOTIDE SEQUENCE [LARGE SCALE GENOMIC DNA]</scope>
    <source>
        <strain evidence="3">CBS 516.65</strain>
    </source>
</reference>
<dbReference type="OrthoDB" id="4488936at2759"/>
<evidence type="ECO:0000313" key="2">
    <source>
        <dbReference type="EMBL" id="OJJ83274.1"/>
    </source>
</evidence>
<accession>A0A1L9VH96</accession>
<sequence>MQFTSLAVLFMASVAFALPAPAPSAVGSSTLESRNIVSECAGDKCRVDGKDYNCYVGTCADGKQCGGPNVNNLACNM</sequence>
<dbReference type="VEuPathDB" id="FungiDB:ASPGLDRAFT_59025"/>
<keyword evidence="3" id="KW-1185">Reference proteome</keyword>
<name>A0A1L9VH96_ASPGL</name>